<evidence type="ECO:0000256" key="2">
    <source>
        <dbReference type="ARBA" id="ARBA00005677"/>
    </source>
</evidence>
<evidence type="ECO:0000256" key="6">
    <source>
        <dbReference type="ARBA" id="ARBA00035191"/>
    </source>
</evidence>
<keyword evidence="5" id="KW-0687">Ribonucleoprotein</keyword>
<dbReference type="PANTHER" id="PTHR13477:SF0">
    <property type="entry name" value="LARGE RIBOSOMAL SUBUNIT PROTEIN ML49"/>
    <property type="match status" value="1"/>
</dbReference>
<dbReference type="GO" id="GO:0003735">
    <property type="term" value="F:structural constituent of ribosome"/>
    <property type="evidence" value="ECO:0007669"/>
    <property type="project" value="InterPro"/>
</dbReference>
<gene>
    <name evidence="7" type="ORF">KHLLAP_LOCUS10097</name>
</gene>
<evidence type="ECO:0000313" key="8">
    <source>
        <dbReference type="Proteomes" id="UP001295740"/>
    </source>
</evidence>
<evidence type="ECO:0000256" key="5">
    <source>
        <dbReference type="ARBA" id="ARBA00023274"/>
    </source>
</evidence>
<dbReference type="InterPro" id="IPR007740">
    <property type="entry name" value="Ribosomal_mL49"/>
</dbReference>
<evidence type="ECO:0000313" key="7">
    <source>
        <dbReference type="EMBL" id="CAJ2509629.1"/>
    </source>
</evidence>
<keyword evidence="3" id="KW-0689">Ribosomal protein</keyword>
<comment type="subcellular location">
    <subcellularLocation>
        <location evidence="1">Mitochondrion</location>
    </subcellularLocation>
</comment>
<dbReference type="GO" id="GO:0005762">
    <property type="term" value="C:mitochondrial large ribosomal subunit"/>
    <property type="evidence" value="ECO:0007669"/>
    <property type="project" value="TreeGrafter"/>
</dbReference>
<name>A0AAI8VS34_9PEZI</name>
<evidence type="ECO:0000256" key="4">
    <source>
        <dbReference type="ARBA" id="ARBA00023128"/>
    </source>
</evidence>
<proteinExistence type="inferred from homology"/>
<dbReference type="GO" id="GO:0006412">
    <property type="term" value="P:translation"/>
    <property type="evidence" value="ECO:0007669"/>
    <property type="project" value="InterPro"/>
</dbReference>
<dbReference type="AlphaFoldDB" id="A0AAI8VS34"/>
<keyword evidence="8" id="KW-1185">Reference proteome</keyword>
<protein>
    <recommendedName>
        <fullName evidence="6">Large ribosomal subunit protein mL49</fullName>
    </recommendedName>
</protein>
<dbReference type="Proteomes" id="UP001295740">
    <property type="component" value="Unassembled WGS sequence"/>
</dbReference>
<evidence type="ECO:0000256" key="1">
    <source>
        <dbReference type="ARBA" id="ARBA00004173"/>
    </source>
</evidence>
<comment type="similarity">
    <text evidence="2">Belongs to the mitochondrion-specific ribosomal protein mL49 family.</text>
</comment>
<keyword evidence="4" id="KW-0496">Mitochondrion</keyword>
<sequence length="145" mass="15985">MLLRLFRPALARPACLTPFSTRITLPFCARNLTTSTVANPEPLTSFEPATISASSGPSPQVQLPYFVGRNNLNNLSVYQLKKRGGNMKVTLLKKGEGNLQALKQDVKDALQLPDGDVSVNSVTRHIVVRGHKRDQILNFLHTMGF</sequence>
<comment type="caution">
    <text evidence="7">The sequence shown here is derived from an EMBL/GenBank/DDBJ whole genome shotgun (WGS) entry which is preliminary data.</text>
</comment>
<dbReference type="PANTHER" id="PTHR13477">
    <property type="entry name" value="MITOCHONDRIAL 39S RIBOSOMAL PROTEIN L49"/>
    <property type="match status" value="1"/>
</dbReference>
<dbReference type="Gene3D" id="3.30.780.10">
    <property type="entry name" value="SUI1-like domain"/>
    <property type="match status" value="1"/>
</dbReference>
<evidence type="ECO:0000256" key="3">
    <source>
        <dbReference type="ARBA" id="ARBA00022980"/>
    </source>
</evidence>
<dbReference type="EMBL" id="CAUWAG010000012">
    <property type="protein sequence ID" value="CAJ2509629.1"/>
    <property type="molecule type" value="Genomic_DNA"/>
</dbReference>
<accession>A0AAI8VS34</accession>
<dbReference type="Pfam" id="PF05046">
    <property type="entry name" value="Img2"/>
    <property type="match status" value="1"/>
</dbReference>
<reference evidence="7" key="1">
    <citation type="submission" date="2023-10" db="EMBL/GenBank/DDBJ databases">
        <authorList>
            <person name="Hackl T."/>
        </authorList>
    </citation>
    <scope>NUCLEOTIDE SEQUENCE</scope>
</reference>
<organism evidence="7 8">
    <name type="scientific">Anthostomella pinea</name>
    <dbReference type="NCBI Taxonomy" id="933095"/>
    <lineage>
        <taxon>Eukaryota</taxon>
        <taxon>Fungi</taxon>
        <taxon>Dikarya</taxon>
        <taxon>Ascomycota</taxon>
        <taxon>Pezizomycotina</taxon>
        <taxon>Sordariomycetes</taxon>
        <taxon>Xylariomycetidae</taxon>
        <taxon>Xylariales</taxon>
        <taxon>Xylariaceae</taxon>
        <taxon>Anthostomella</taxon>
    </lineage>
</organism>